<sequence length="242" mass="28263">MPNKRHARFGLKKFQLCDDNGYVYHIEIYAGKELDVHHDEGHAFGVLDRLLTESSVYNKGYHLYTDNFYTKPKLAEHLYKHKTLITGTVRVNSKDMPDRIRDRLNVGEANFWRKQDSEMLCLSFREKNHSWILYNLDNGKNMPRDKFIIEIVEALCEGSDRQNIAPPAARQIDADRHCLVLLEEKKEKDCFVCSDRSANKNSSTGRKRSRYWCPACKVGCHQKCEPQLVHVTNQGLAKRRRH</sequence>
<evidence type="ECO:0000313" key="2">
    <source>
        <dbReference type="EMBL" id="KAK3750810.1"/>
    </source>
</evidence>
<name>A0AAE0YLT1_9GAST</name>
<protein>
    <recommendedName>
        <fullName evidence="1">PiggyBac transposable element-derived protein domain-containing protein</fullName>
    </recommendedName>
</protein>
<dbReference type="EMBL" id="JAWDGP010005847">
    <property type="protein sequence ID" value="KAK3750810.1"/>
    <property type="molecule type" value="Genomic_DNA"/>
</dbReference>
<dbReference type="AlphaFoldDB" id="A0AAE0YLT1"/>
<dbReference type="Proteomes" id="UP001283361">
    <property type="component" value="Unassembled WGS sequence"/>
</dbReference>
<dbReference type="Pfam" id="PF13843">
    <property type="entry name" value="DDE_Tnp_1_7"/>
    <property type="match status" value="1"/>
</dbReference>
<dbReference type="InterPro" id="IPR029526">
    <property type="entry name" value="PGBD"/>
</dbReference>
<proteinExistence type="predicted"/>
<gene>
    <name evidence="2" type="ORF">RRG08_037251</name>
</gene>
<comment type="caution">
    <text evidence="2">The sequence shown here is derived from an EMBL/GenBank/DDBJ whole genome shotgun (WGS) entry which is preliminary data.</text>
</comment>
<dbReference type="PANTHER" id="PTHR46599:SF3">
    <property type="entry name" value="PIGGYBAC TRANSPOSABLE ELEMENT-DERIVED PROTEIN 4"/>
    <property type="match status" value="1"/>
</dbReference>
<organism evidence="2 3">
    <name type="scientific">Elysia crispata</name>
    <name type="common">lettuce slug</name>
    <dbReference type="NCBI Taxonomy" id="231223"/>
    <lineage>
        <taxon>Eukaryota</taxon>
        <taxon>Metazoa</taxon>
        <taxon>Spiralia</taxon>
        <taxon>Lophotrochozoa</taxon>
        <taxon>Mollusca</taxon>
        <taxon>Gastropoda</taxon>
        <taxon>Heterobranchia</taxon>
        <taxon>Euthyneura</taxon>
        <taxon>Panpulmonata</taxon>
        <taxon>Sacoglossa</taxon>
        <taxon>Placobranchoidea</taxon>
        <taxon>Plakobranchidae</taxon>
        <taxon>Elysia</taxon>
    </lineage>
</organism>
<keyword evidence="3" id="KW-1185">Reference proteome</keyword>
<evidence type="ECO:0000259" key="1">
    <source>
        <dbReference type="Pfam" id="PF13843"/>
    </source>
</evidence>
<reference evidence="2" key="1">
    <citation type="journal article" date="2023" name="G3 (Bethesda)">
        <title>A reference genome for the long-term kleptoplast-retaining sea slug Elysia crispata morphotype clarki.</title>
        <authorList>
            <person name="Eastman K.E."/>
            <person name="Pendleton A.L."/>
            <person name="Shaikh M.A."/>
            <person name="Suttiyut T."/>
            <person name="Ogas R."/>
            <person name="Tomko P."/>
            <person name="Gavelis G."/>
            <person name="Widhalm J.R."/>
            <person name="Wisecaver J.H."/>
        </authorList>
    </citation>
    <scope>NUCLEOTIDE SEQUENCE</scope>
    <source>
        <strain evidence="2">ECLA1</strain>
    </source>
</reference>
<evidence type="ECO:0000313" key="3">
    <source>
        <dbReference type="Proteomes" id="UP001283361"/>
    </source>
</evidence>
<dbReference type="PANTHER" id="PTHR46599">
    <property type="entry name" value="PIGGYBAC TRANSPOSABLE ELEMENT-DERIVED PROTEIN 4"/>
    <property type="match status" value="1"/>
</dbReference>
<dbReference type="InterPro" id="IPR046349">
    <property type="entry name" value="C1-like_sf"/>
</dbReference>
<accession>A0AAE0YLT1</accession>
<feature type="domain" description="PiggyBac transposable element-derived protein" evidence="1">
    <location>
        <begin position="5"/>
        <end position="142"/>
    </location>
</feature>
<dbReference type="SUPFAM" id="SSF57889">
    <property type="entry name" value="Cysteine-rich domain"/>
    <property type="match status" value="1"/>
</dbReference>